<dbReference type="SUPFAM" id="SSF63829">
    <property type="entry name" value="Calcium-dependent phosphotriesterase"/>
    <property type="match status" value="1"/>
</dbReference>
<keyword evidence="2" id="KW-1185">Reference proteome</keyword>
<evidence type="ECO:0008006" key="3">
    <source>
        <dbReference type="Google" id="ProtNLM"/>
    </source>
</evidence>
<proteinExistence type="predicted"/>
<organism evidence="1 2">
    <name type="scientific">Sphingobacterium olei</name>
    <dbReference type="NCBI Taxonomy" id="2571155"/>
    <lineage>
        <taxon>Bacteria</taxon>
        <taxon>Pseudomonadati</taxon>
        <taxon>Bacteroidota</taxon>
        <taxon>Sphingobacteriia</taxon>
        <taxon>Sphingobacteriales</taxon>
        <taxon>Sphingobacteriaceae</taxon>
        <taxon>Sphingobacterium</taxon>
    </lineage>
</organism>
<dbReference type="Proteomes" id="UP000306808">
    <property type="component" value="Unassembled WGS sequence"/>
</dbReference>
<sequence>MNRSIYTIVTLISLICFSSCQRDDDEPIKALKPISRLYISTSNYQANTTSPALYNVFVVSPADSNTFNIDPFSRHASSAFGGSAIHFSPYAQSIFQSSMNAPAYRDTSIYNMPVSDKGVISNGNVFGNRRFDNVKGLWYYVHNIPGNTTNVTNNYLLMTNLGVDTVSLFVIDQPRNRRGFVRPRHELMLDYRPWGIQMDGDDLLLSRTENNGGVVVYKNLPAALGRDTILTIEPTYEFTVNGANNIRGLSYSRSKDILALTDFTGTENVGDGRILIFDNFSQNTTTGTIVPTRIITGANTLLQQPLDVALDTREGEDDALFIYVADAGPETRNILRFKLSDNGNVEPDQVLEILNTRQTPQSISLDSRGVNR</sequence>
<reference evidence="1 2" key="1">
    <citation type="submission" date="2019-04" db="EMBL/GenBank/DDBJ databases">
        <title>Sphingobacterium olei sp. nov., isolated from oil-contaminated soil.</title>
        <authorList>
            <person name="Liu B."/>
        </authorList>
    </citation>
    <scope>NUCLEOTIDE SEQUENCE [LARGE SCALE GENOMIC DNA]</scope>
    <source>
        <strain evidence="1 2">HAL-9</strain>
    </source>
</reference>
<dbReference type="RefSeq" id="WP_136900932.1">
    <property type="nucleotide sequence ID" value="NZ_SUME01000003.1"/>
</dbReference>
<comment type="caution">
    <text evidence="1">The sequence shown here is derived from an EMBL/GenBank/DDBJ whole genome shotgun (WGS) entry which is preliminary data.</text>
</comment>
<dbReference type="OrthoDB" id="697094at2"/>
<accession>A0A4U0P1W9</accession>
<name>A0A4U0P1W9_9SPHI</name>
<dbReference type="AlphaFoldDB" id="A0A4U0P1W9"/>
<gene>
    <name evidence="1" type="ORF">FAZ15_08745</name>
</gene>
<evidence type="ECO:0000313" key="2">
    <source>
        <dbReference type="Proteomes" id="UP000306808"/>
    </source>
</evidence>
<dbReference type="EMBL" id="SUME01000003">
    <property type="protein sequence ID" value="TJZ61277.1"/>
    <property type="molecule type" value="Genomic_DNA"/>
</dbReference>
<protein>
    <recommendedName>
        <fullName evidence="3">DUF4374 domain-containing protein</fullName>
    </recommendedName>
</protein>
<evidence type="ECO:0000313" key="1">
    <source>
        <dbReference type="EMBL" id="TJZ61277.1"/>
    </source>
</evidence>